<keyword evidence="3" id="KW-0547">Nucleotide-binding</keyword>
<dbReference type="Pfam" id="PF00005">
    <property type="entry name" value="ABC_tran"/>
    <property type="match status" value="1"/>
</dbReference>
<reference evidence="3" key="1">
    <citation type="submission" date="2018-07" db="EMBL/GenBank/DDBJ databases">
        <authorList>
            <consortium name="PulseNet: The National Subtyping Network for Foodborne Disease Surveillance"/>
            <person name="Tarr C.L."/>
            <person name="Trees E."/>
            <person name="Katz L.S."/>
            <person name="Carleton-Romer H.A."/>
            <person name="Stroika S."/>
            <person name="Kucerova Z."/>
            <person name="Roache K.F."/>
            <person name="Sabol A.L."/>
            <person name="Besser J."/>
            <person name="Gerner-Smidt P."/>
        </authorList>
    </citation>
    <scope>NUCLEOTIDE SEQUENCE [LARGE SCALE GENOMIC DNA]</scope>
    <source>
        <strain evidence="3">PNUSAS006183</strain>
    </source>
</reference>
<dbReference type="EMBL" id="AAKOBS010000037">
    <property type="protein sequence ID" value="ECT8498913.1"/>
    <property type="molecule type" value="Genomic_DNA"/>
</dbReference>
<keyword evidence="1" id="KW-0813">Transport</keyword>
<dbReference type="SUPFAM" id="SSF52540">
    <property type="entry name" value="P-loop containing nucleoside triphosphate hydrolases"/>
    <property type="match status" value="1"/>
</dbReference>
<dbReference type="InterPro" id="IPR003439">
    <property type="entry name" value="ABC_transporter-like_ATP-bd"/>
</dbReference>
<dbReference type="GO" id="GO:0005524">
    <property type="term" value="F:ATP binding"/>
    <property type="evidence" value="ECO:0007669"/>
    <property type="project" value="UniProtKB-KW"/>
</dbReference>
<name>A0A602Z9B5_SALET</name>
<evidence type="ECO:0000313" key="3">
    <source>
        <dbReference type="EMBL" id="ECT8498913.1"/>
    </source>
</evidence>
<dbReference type="GO" id="GO:0016887">
    <property type="term" value="F:ATP hydrolysis activity"/>
    <property type="evidence" value="ECO:0007669"/>
    <property type="project" value="InterPro"/>
</dbReference>
<dbReference type="InterPro" id="IPR027417">
    <property type="entry name" value="P-loop_NTPase"/>
</dbReference>
<evidence type="ECO:0000256" key="1">
    <source>
        <dbReference type="ARBA" id="ARBA00022448"/>
    </source>
</evidence>
<proteinExistence type="predicted"/>
<sequence length="80" mass="9307">MLSVGRVEIKQRVKEALMMVDLDGFEDCYVDQISGDQQQRVAQARALIFKPKVLLFDEPLSNLNANLRRSMRDKIRELQK</sequence>
<dbReference type="PANTHER" id="PTHR42781">
    <property type="entry name" value="SPERMIDINE/PUTRESCINE IMPORT ATP-BINDING PROTEIN POTA"/>
    <property type="match status" value="1"/>
</dbReference>
<evidence type="ECO:0000259" key="2">
    <source>
        <dbReference type="Pfam" id="PF00005"/>
    </source>
</evidence>
<dbReference type="PANTHER" id="PTHR42781:SF4">
    <property type="entry name" value="SPERMIDINE_PUTRESCINE IMPORT ATP-BINDING PROTEIN POTA"/>
    <property type="match status" value="1"/>
</dbReference>
<dbReference type="Proteomes" id="UP000839894">
    <property type="component" value="Unassembled WGS sequence"/>
</dbReference>
<comment type="caution">
    <text evidence="3">The sequence shown here is derived from an EMBL/GenBank/DDBJ whole genome shotgun (WGS) entry which is preliminary data.</text>
</comment>
<dbReference type="InterPro" id="IPR050093">
    <property type="entry name" value="ABC_SmlMolc_Importer"/>
</dbReference>
<keyword evidence="3" id="KW-0067">ATP-binding</keyword>
<protein>
    <submittedName>
        <fullName evidence="3">ATP-binding cassette domain-containing protein</fullName>
    </submittedName>
</protein>
<feature type="domain" description="ABC transporter" evidence="2">
    <location>
        <begin position="7"/>
        <end position="60"/>
    </location>
</feature>
<dbReference type="AlphaFoldDB" id="A0A602Z9B5"/>
<gene>
    <name evidence="3" type="ORF">BWQ27_22770</name>
</gene>
<dbReference type="Gene3D" id="3.40.50.300">
    <property type="entry name" value="P-loop containing nucleotide triphosphate hydrolases"/>
    <property type="match status" value="1"/>
</dbReference>
<organism evidence="3">
    <name type="scientific">Salmonella enterica subsp. enterica serovar Pensacola</name>
    <dbReference type="NCBI Taxonomy" id="34042"/>
    <lineage>
        <taxon>Bacteria</taxon>
        <taxon>Pseudomonadati</taxon>
        <taxon>Pseudomonadota</taxon>
        <taxon>Gammaproteobacteria</taxon>
        <taxon>Enterobacterales</taxon>
        <taxon>Enterobacteriaceae</taxon>
        <taxon>Salmonella</taxon>
    </lineage>
</organism>
<accession>A0A602Z9B5</accession>